<accession>A0ABT7HSH6</accession>
<protein>
    <submittedName>
        <fullName evidence="2">Uncharacterized protein</fullName>
    </submittedName>
</protein>
<dbReference type="RefSeq" id="WP_284938624.1">
    <property type="nucleotide sequence ID" value="NZ_JANURM010000025.1"/>
</dbReference>
<dbReference type="EMBL" id="JANURM010000025">
    <property type="protein sequence ID" value="MDL0089876.1"/>
    <property type="molecule type" value="Genomic_DNA"/>
</dbReference>
<comment type="caution">
    <text evidence="2">The sequence shown here is derived from an EMBL/GenBank/DDBJ whole genome shotgun (WGS) entry which is preliminary data.</text>
</comment>
<organism evidence="2 3">
    <name type="scientific">Campylobacter gastrosuis</name>
    <dbReference type="NCBI Taxonomy" id="2974576"/>
    <lineage>
        <taxon>Bacteria</taxon>
        <taxon>Pseudomonadati</taxon>
        <taxon>Campylobacterota</taxon>
        <taxon>Epsilonproteobacteria</taxon>
        <taxon>Campylobacterales</taxon>
        <taxon>Campylobacteraceae</taxon>
        <taxon>Campylobacter</taxon>
    </lineage>
</organism>
<dbReference type="Proteomes" id="UP001173801">
    <property type="component" value="Unassembled WGS sequence"/>
</dbReference>
<proteinExistence type="predicted"/>
<reference evidence="2" key="2">
    <citation type="journal article" date="2023" name="Microorganisms">
        <title>Isolation and Genomic Characteristics of Cat-Borne Campylobacter felis sp. nov. and Sheep-Borne Campylobacter ovis sp. nov.</title>
        <authorList>
            <person name="Wang H."/>
            <person name="Li Y."/>
            <person name="Gu Y."/>
            <person name="Zhou G."/>
            <person name="Chen X."/>
            <person name="Zhang X."/>
            <person name="Shao Z."/>
            <person name="Zhang J."/>
            <person name="Zhang M."/>
        </authorList>
    </citation>
    <scope>NUCLEOTIDE SEQUENCE</scope>
    <source>
        <strain evidence="2">PS10</strain>
    </source>
</reference>
<gene>
    <name evidence="2" type="ORF">NYG85_10965</name>
</gene>
<evidence type="ECO:0000313" key="2">
    <source>
        <dbReference type="EMBL" id="MDL0089876.1"/>
    </source>
</evidence>
<keyword evidence="3" id="KW-1185">Reference proteome</keyword>
<sequence length="174" mass="20792">MQDSDGNGAINAFVYFLLNNFSKEIFMKIFKTIIKSILYLIIFLCFFIGGLLLFLNHGKAGGKTIDIARKSIDEIKNILINKKYCGSYEDCTNKNFVLYEASFNDIYLNIYNNVDKNTIKEMCKTIKDIKIQYKNIDFYMSFFKYKKEEYYKKYKYENNTYNFINEKAFYKCKY</sequence>
<reference evidence="2" key="1">
    <citation type="submission" date="2022-08" db="EMBL/GenBank/DDBJ databases">
        <authorList>
            <person name="Wang H."/>
        </authorList>
    </citation>
    <scope>NUCLEOTIDE SEQUENCE</scope>
    <source>
        <strain evidence="2">PS10</strain>
    </source>
</reference>
<keyword evidence="1" id="KW-1133">Transmembrane helix</keyword>
<name>A0ABT7HSH6_9BACT</name>
<keyword evidence="1" id="KW-0812">Transmembrane</keyword>
<feature type="transmembrane region" description="Helical" evidence="1">
    <location>
        <begin position="37"/>
        <end position="55"/>
    </location>
</feature>
<evidence type="ECO:0000313" key="3">
    <source>
        <dbReference type="Proteomes" id="UP001173801"/>
    </source>
</evidence>
<keyword evidence="1" id="KW-0472">Membrane</keyword>
<evidence type="ECO:0000256" key="1">
    <source>
        <dbReference type="SAM" id="Phobius"/>
    </source>
</evidence>